<dbReference type="Proteomes" id="UP000887013">
    <property type="component" value="Unassembled WGS sequence"/>
</dbReference>
<proteinExistence type="predicted"/>
<keyword evidence="1" id="KW-0175">Coiled coil</keyword>
<dbReference type="OrthoDB" id="10254663at2759"/>
<dbReference type="EMBL" id="BMAW01053223">
    <property type="protein sequence ID" value="GFS89998.1"/>
    <property type="molecule type" value="Genomic_DNA"/>
</dbReference>
<feature type="coiled-coil region" evidence="1">
    <location>
        <begin position="927"/>
        <end position="961"/>
    </location>
</feature>
<dbReference type="Gene3D" id="1.10.287.1490">
    <property type="match status" value="1"/>
</dbReference>
<name>A0A8X6N2J3_NEPPI</name>
<keyword evidence="4" id="KW-1185">Reference proteome</keyword>
<reference evidence="3" key="1">
    <citation type="submission" date="2020-08" db="EMBL/GenBank/DDBJ databases">
        <title>Multicomponent nature underlies the extraordinary mechanical properties of spider dragline silk.</title>
        <authorList>
            <person name="Kono N."/>
            <person name="Nakamura H."/>
            <person name="Mori M."/>
            <person name="Yoshida Y."/>
            <person name="Ohtoshi R."/>
            <person name="Malay A.D."/>
            <person name="Moran D.A.P."/>
            <person name="Tomita M."/>
            <person name="Numata K."/>
            <person name="Arakawa K."/>
        </authorList>
    </citation>
    <scope>NUCLEOTIDE SEQUENCE</scope>
</reference>
<dbReference type="AlphaFoldDB" id="A0A8X6N2J3"/>
<dbReference type="SUPFAM" id="SSF57997">
    <property type="entry name" value="Tropomyosin"/>
    <property type="match status" value="1"/>
</dbReference>
<feature type="compositionally biased region" description="Basic and acidic residues" evidence="2">
    <location>
        <begin position="882"/>
        <end position="893"/>
    </location>
</feature>
<evidence type="ECO:0000313" key="3">
    <source>
        <dbReference type="EMBL" id="GFS89998.1"/>
    </source>
</evidence>
<feature type="coiled-coil region" evidence="1">
    <location>
        <begin position="530"/>
        <end position="752"/>
    </location>
</feature>
<accession>A0A8X6N2J3</accession>
<feature type="coiled-coil region" evidence="1">
    <location>
        <begin position="4"/>
        <end position="99"/>
    </location>
</feature>
<dbReference type="Gene3D" id="6.10.250.3110">
    <property type="match status" value="1"/>
</dbReference>
<dbReference type="PANTHER" id="PTHR23159">
    <property type="entry name" value="CENTROSOMAL PROTEIN 2"/>
    <property type="match status" value="1"/>
</dbReference>
<dbReference type="PANTHER" id="PTHR23159:SF60">
    <property type="entry name" value="SPINDLE ASSEMBLY ABNORMAL PROTEIN 4"/>
    <property type="match status" value="1"/>
</dbReference>
<feature type="compositionally biased region" description="Low complexity" evidence="2">
    <location>
        <begin position="863"/>
        <end position="881"/>
    </location>
</feature>
<evidence type="ECO:0000256" key="2">
    <source>
        <dbReference type="SAM" id="MobiDB-lite"/>
    </source>
</evidence>
<evidence type="ECO:0000256" key="1">
    <source>
        <dbReference type="SAM" id="Coils"/>
    </source>
</evidence>
<protein>
    <submittedName>
        <fullName evidence="3">Uncharacterized protein</fullName>
    </submittedName>
</protein>
<feature type="coiled-coil region" evidence="1">
    <location>
        <begin position="138"/>
        <end position="180"/>
    </location>
</feature>
<comment type="caution">
    <text evidence="3">The sequence shown here is derived from an EMBL/GenBank/DDBJ whole genome shotgun (WGS) entry which is preliminary data.</text>
</comment>
<feature type="coiled-coil region" evidence="1">
    <location>
        <begin position="377"/>
        <end position="439"/>
    </location>
</feature>
<gene>
    <name evidence="3" type="primary">AVEN_67594_1</name>
    <name evidence="3" type="ORF">NPIL_305991</name>
</gene>
<sequence length="1071" mass="123396">MTPIQIASNVIEKLQEENRIALETLHKSQSNIKYLEHQLAEKEHLIKILEEKLRCGANSFLEISNRQKEITIKHLELQIQKLLKENKELDKQLNTVQSDVCPKCETKYFLGMSADTNPIQKTTAKKPVLKNPLNKSSAQNERQNREKMLERIIEHKDKRILHLSKEVQKLSKAEKELTNKIYRLTKLIPLSHMPSEVLTECLLKEIQSLESQIQLYKGGNDKFPHETDATKFKKYDTNPSNEYDRRKDLLVKGASIGNTPSNISLRNVNDKINLGAKKRDTFNSDAENIQQENVTLVSTLHKLYNDVSELKRLFASENEKLYQSLTSDTLRNDVLKIQWRDIISRLTDIAESIQNIIRVNPNFRSDEIVSDESENIILRLQDRLRDSLELATQYENENATLKENITKLKDQLLQKQNNLQIIENQTKRLSDEINSTKALQRNAQDMDDIQHLKGLLNLKQKQLDSAESHLRTCQNFIEELKRKPHDSDNMKQVFDTIFNKKDVAVNTDYHVGEQPVKSLMTKLEVAEKNIKTCEGVIEGLQKVIQNLEEENIKLESDLHMAKFKKVLCEANNNHTACLKSKLKDVEDELTAFNSENKDLKSRVYSLEAENLALKNNVQSTDKELACLKSSGEERTLLQSRLEASEMRINTLEDNIAEAREAIDTMRKENIELQTKLQYTERENAVSKAYEGDVMALRNEVILKEDEIRNLKDSLHAFEHKAYEMNHYRKTLRQEIEKLCDALLEKSESSRNEANRKAIYKAAVLHSAQALLRLDDDFNLIQSEDNEKCNALDEMKRQVSVYLTEVSRIHELLTIKEQEKDHLLKQYLNINDQTDVQGLESSHEVHFQEDAPASGIGSLPVTNSTSSSFRAAGGASSESGVHSAEKTVQMDKNQRVIHNSSQSESVLKNIQEELEASKSITSYLLSKCSQLEDLLEKERAEHANCDREIELHKNTIKDLKNQVNVKSNVAKRLNTLIEMMRSKECNDEITVEQLKSEIKWLVNENQKVFEKITATQSELCRCKEENSRIQNDLESLKRQLVNEKYEHAKVNNELKHLRMQISSSQSSTLNDI</sequence>
<organism evidence="3 4">
    <name type="scientific">Nephila pilipes</name>
    <name type="common">Giant wood spider</name>
    <name type="synonym">Nephila maculata</name>
    <dbReference type="NCBI Taxonomy" id="299642"/>
    <lineage>
        <taxon>Eukaryota</taxon>
        <taxon>Metazoa</taxon>
        <taxon>Ecdysozoa</taxon>
        <taxon>Arthropoda</taxon>
        <taxon>Chelicerata</taxon>
        <taxon>Arachnida</taxon>
        <taxon>Araneae</taxon>
        <taxon>Araneomorphae</taxon>
        <taxon>Entelegynae</taxon>
        <taxon>Araneoidea</taxon>
        <taxon>Nephilidae</taxon>
        <taxon>Nephila</taxon>
    </lineage>
</organism>
<evidence type="ECO:0000313" key="4">
    <source>
        <dbReference type="Proteomes" id="UP000887013"/>
    </source>
</evidence>
<feature type="coiled-coil region" evidence="1">
    <location>
        <begin position="990"/>
        <end position="1052"/>
    </location>
</feature>
<feature type="region of interest" description="Disordered" evidence="2">
    <location>
        <begin position="851"/>
        <end position="899"/>
    </location>
</feature>